<proteinExistence type="predicted"/>
<evidence type="ECO:0000313" key="2">
    <source>
        <dbReference type="EMBL" id="KAK3913835.1"/>
    </source>
</evidence>
<feature type="non-terminal residue" evidence="2">
    <location>
        <position position="104"/>
    </location>
</feature>
<dbReference type="GO" id="GO:0000428">
    <property type="term" value="C:DNA-directed RNA polymerase complex"/>
    <property type="evidence" value="ECO:0007669"/>
    <property type="project" value="UniProtKB-KW"/>
</dbReference>
<dbReference type="AlphaFoldDB" id="A0AAE1LBY3"/>
<keyword evidence="2" id="KW-0804">Transcription</keyword>
<protein>
    <submittedName>
        <fullName evidence="2">DNA-directed RNA polymerase subunit beta</fullName>
    </submittedName>
</protein>
<gene>
    <name evidence="2" type="ORF">KUF71_023292</name>
</gene>
<evidence type="ECO:0000256" key="1">
    <source>
        <dbReference type="SAM" id="MobiDB-lite"/>
    </source>
</evidence>
<comment type="caution">
    <text evidence="2">The sequence shown here is derived from an EMBL/GenBank/DDBJ whole genome shotgun (WGS) entry which is preliminary data.</text>
</comment>
<dbReference type="Proteomes" id="UP001219518">
    <property type="component" value="Unassembled WGS sequence"/>
</dbReference>
<name>A0AAE1LBY3_9NEOP</name>
<dbReference type="EMBL" id="JAHWGI010000339">
    <property type="protein sequence ID" value="KAK3913835.1"/>
    <property type="molecule type" value="Genomic_DNA"/>
</dbReference>
<reference evidence="2" key="1">
    <citation type="submission" date="2021-07" db="EMBL/GenBank/DDBJ databases">
        <authorList>
            <person name="Catto M.A."/>
            <person name="Jacobson A."/>
            <person name="Kennedy G."/>
            <person name="Labadie P."/>
            <person name="Hunt B.G."/>
            <person name="Srinivasan R."/>
        </authorList>
    </citation>
    <scope>NUCLEOTIDE SEQUENCE</scope>
    <source>
        <strain evidence="2">PL_HMW_Pooled</strain>
        <tissue evidence="2">Head</tissue>
    </source>
</reference>
<accession>A0AAE1LBY3</accession>
<evidence type="ECO:0000313" key="3">
    <source>
        <dbReference type="Proteomes" id="UP001219518"/>
    </source>
</evidence>
<feature type="region of interest" description="Disordered" evidence="1">
    <location>
        <begin position="1"/>
        <end position="25"/>
    </location>
</feature>
<sequence>MIPIQGASYKLHSLRQQQYRHPGDEKDAKFHLDRQFCMHNLLTSTGDILDAVQIDRLIAPRCNIQQGEEQHVKEMVKGEYFKLTALFTARTRDEAAGGAGARGA</sequence>
<reference evidence="2" key="2">
    <citation type="journal article" date="2023" name="BMC Genomics">
        <title>Pest status, molecular evolution, and epigenetic factors derived from the genome assembly of Frankliniella fusca, a thysanopteran phytovirus vector.</title>
        <authorList>
            <person name="Catto M.A."/>
            <person name="Labadie P.E."/>
            <person name="Jacobson A.L."/>
            <person name="Kennedy G.G."/>
            <person name="Srinivasan R."/>
            <person name="Hunt B.G."/>
        </authorList>
    </citation>
    <scope>NUCLEOTIDE SEQUENCE</scope>
    <source>
        <strain evidence="2">PL_HMW_Pooled</strain>
    </source>
</reference>
<organism evidence="2 3">
    <name type="scientific">Frankliniella fusca</name>
    <dbReference type="NCBI Taxonomy" id="407009"/>
    <lineage>
        <taxon>Eukaryota</taxon>
        <taxon>Metazoa</taxon>
        <taxon>Ecdysozoa</taxon>
        <taxon>Arthropoda</taxon>
        <taxon>Hexapoda</taxon>
        <taxon>Insecta</taxon>
        <taxon>Pterygota</taxon>
        <taxon>Neoptera</taxon>
        <taxon>Paraneoptera</taxon>
        <taxon>Thysanoptera</taxon>
        <taxon>Terebrantia</taxon>
        <taxon>Thripoidea</taxon>
        <taxon>Thripidae</taxon>
        <taxon>Frankliniella</taxon>
    </lineage>
</organism>
<keyword evidence="3" id="KW-1185">Reference proteome</keyword>
<keyword evidence="2" id="KW-0240">DNA-directed RNA polymerase</keyword>